<proteinExistence type="predicted"/>
<evidence type="ECO:0000313" key="2">
    <source>
        <dbReference type="Proteomes" id="UP001162992"/>
    </source>
</evidence>
<sequence>MAMETLVETQTGKRRAVVRSERFMQWHRDLSSRATYGTRRCRENIYKVDGNSIQTWHDKRPSIEETGDKPERQEASKAADRGGHDQELKQQVIEAYQTLDPKQPDLLPKTLNAQSHCGTHGLEEKNFELIQSKGLECPAKTGGRIRRCQKKLSQPSLITTLTLQEQPLMSPPKSQSTNNHVTRETLPASRTQRRPPRQFESLKDADKSLKVYTRARKGRACFLSRASTKICKRSKRGAKRSVNEEPPLPLKLPKLHLVLTRKEIQEDWLKITGQSYIGKPKRSTLVQRGFGLCTKLTCPSTIRYLTEPQ</sequence>
<reference evidence="2" key="1">
    <citation type="journal article" date="2024" name="Proc. Natl. Acad. Sci. U.S.A.">
        <title>Extraordinary preservation of gene collinearity over three hundred million years revealed in homosporous lycophytes.</title>
        <authorList>
            <person name="Li C."/>
            <person name="Wickell D."/>
            <person name="Kuo L.Y."/>
            <person name="Chen X."/>
            <person name="Nie B."/>
            <person name="Liao X."/>
            <person name="Peng D."/>
            <person name="Ji J."/>
            <person name="Jenkins J."/>
            <person name="Williams M."/>
            <person name="Shu S."/>
            <person name="Plott C."/>
            <person name="Barry K."/>
            <person name="Rajasekar S."/>
            <person name="Grimwood J."/>
            <person name="Han X."/>
            <person name="Sun S."/>
            <person name="Hou Z."/>
            <person name="He W."/>
            <person name="Dai G."/>
            <person name="Sun C."/>
            <person name="Schmutz J."/>
            <person name="Leebens-Mack J.H."/>
            <person name="Li F.W."/>
            <person name="Wang L."/>
        </authorList>
    </citation>
    <scope>NUCLEOTIDE SEQUENCE [LARGE SCALE GENOMIC DNA]</scope>
    <source>
        <strain evidence="2">cv. PW_Plant_1</strain>
    </source>
</reference>
<evidence type="ECO:0000313" key="1">
    <source>
        <dbReference type="EMBL" id="KAJ7556198.1"/>
    </source>
</evidence>
<comment type="caution">
    <text evidence="1">The sequence shown here is derived from an EMBL/GenBank/DDBJ whole genome shotgun (WGS) entry which is preliminary data.</text>
</comment>
<accession>A0ACC2DPF9</accession>
<gene>
    <name evidence="1" type="ORF">O6H91_05G073900</name>
</gene>
<name>A0ACC2DPF9_DIPCM</name>
<organism evidence="1 2">
    <name type="scientific">Diphasiastrum complanatum</name>
    <name type="common">Issler's clubmoss</name>
    <name type="synonym">Lycopodium complanatum</name>
    <dbReference type="NCBI Taxonomy" id="34168"/>
    <lineage>
        <taxon>Eukaryota</taxon>
        <taxon>Viridiplantae</taxon>
        <taxon>Streptophyta</taxon>
        <taxon>Embryophyta</taxon>
        <taxon>Tracheophyta</taxon>
        <taxon>Lycopodiopsida</taxon>
        <taxon>Lycopodiales</taxon>
        <taxon>Lycopodiaceae</taxon>
        <taxon>Lycopodioideae</taxon>
        <taxon>Diphasiastrum</taxon>
    </lineage>
</organism>
<protein>
    <submittedName>
        <fullName evidence="1">Uncharacterized protein</fullName>
    </submittedName>
</protein>
<dbReference type="Proteomes" id="UP001162992">
    <property type="component" value="Chromosome 5"/>
</dbReference>
<dbReference type="EMBL" id="CM055096">
    <property type="protein sequence ID" value="KAJ7556198.1"/>
    <property type="molecule type" value="Genomic_DNA"/>
</dbReference>
<keyword evidence="2" id="KW-1185">Reference proteome</keyword>